<dbReference type="Pfam" id="PF00753">
    <property type="entry name" value="Lactamase_B"/>
    <property type="match status" value="1"/>
</dbReference>
<feature type="region of interest" description="Disordered" evidence="1">
    <location>
        <begin position="259"/>
        <end position="278"/>
    </location>
</feature>
<dbReference type="CDD" id="cd07711">
    <property type="entry name" value="MBLAC1-like_MBL-fold"/>
    <property type="match status" value="1"/>
</dbReference>
<evidence type="ECO:0000313" key="4">
    <source>
        <dbReference type="WBParaSite" id="SSTP_0000526400.1"/>
    </source>
</evidence>
<dbReference type="SMART" id="SM00849">
    <property type="entry name" value="Lactamase_B"/>
    <property type="match status" value="1"/>
</dbReference>
<dbReference type="InterPro" id="IPR001279">
    <property type="entry name" value="Metallo-B-lactamas"/>
</dbReference>
<dbReference type="Proteomes" id="UP000035681">
    <property type="component" value="Unplaced"/>
</dbReference>
<dbReference type="WBParaSite" id="TCONS_00001816.p1">
    <property type="protein sequence ID" value="TCONS_00001816.p1"/>
    <property type="gene ID" value="XLOC_001718"/>
</dbReference>
<dbReference type="SUPFAM" id="SSF56281">
    <property type="entry name" value="Metallo-hydrolase/oxidoreductase"/>
    <property type="match status" value="1"/>
</dbReference>
<dbReference type="InterPro" id="IPR036866">
    <property type="entry name" value="RibonucZ/Hydroxyglut_hydro"/>
</dbReference>
<dbReference type="InterPro" id="IPR039344">
    <property type="entry name" value="MBLAC1"/>
</dbReference>
<accession>A0A0K0E6Z0</accession>
<evidence type="ECO:0000313" key="5">
    <source>
        <dbReference type="WBParaSite" id="TCONS_00001816.p1"/>
    </source>
</evidence>
<reference evidence="4" key="1">
    <citation type="submission" date="2015-08" db="UniProtKB">
        <authorList>
            <consortium name="WormBaseParasite"/>
        </authorList>
    </citation>
    <scope>IDENTIFICATION</scope>
</reference>
<dbReference type="PANTHER" id="PTHR23200">
    <property type="entry name" value="METALLO-BETA-LACTAMASE DOMAIN-CONTAINING PROTEIN 1"/>
    <property type="match status" value="1"/>
</dbReference>
<name>A0A0K0E6Z0_STRER</name>
<keyword evidence="3" id="KW-1185">Reference proteome</keyword>
<feature type="domain" description="Metallo-beta-lactamase" evidence="2">
    <location>
        <begin position="40"/>
        <end position="209"/>
    </location>
</feature>
<proteinExistence type="predicted"/>
<dbReference type="AlphaFoldDB" id="A0A0K0E6Z0"/>
<dbReference type="WBParaSite" id="SSTP_0000526400.1">
    <property type="protein sequence ID" value="SSTP_0000526400.1"/>
    <property type="gene ID" value="SSTP_0000526400"/>
</dbReference>
<dbReference type="PANTHER" id="PTHR23200:SF39">
    <property type="entry name" value="PROTEIN CBG14679"/>
    <property type="match status" value="1"/>
</dbReference>
<evidence type="ECO:0000313" key="3">
    <source>
        <dbReference type="Proteomes" id="UP000035681"/>
    </source>
</evidence>
<evidence type="ECO:0000259" key="2">
    <source>
        <dbReference type="SMART" id="SM00849"/>
    </source>
</evidence>
<organism evidence="4">
    <name type="scientific">Strongyloides stercoralis</name>
    <name type="common">Threadworm</name>
    <dbReference type="NCBI Taxonomy" id="6248"/>
    <lineage>
        <taxon>Eukaryota</taxon>
        <taxon>Metazoa</taxon>
        <taxon>Ecdysozoa</taxon>
        <taxon>Nematoda</taxon>
        <taxon>Chromadorea</taxon>
        <taxon>Rhabditida</taxon>
        <taxon>Tylenchina</taxon>
        <taxon>Panagrolaimomorpha</taxon>
        <taxon>Strongyloidoidea</taxon>
        <taxon>Strongyloididae</taxon>
        <taxon>Strongyloides</taxon>
    </lineage>
</organism>
<protein>
    <submittedName>
        <fullName evidence="4 5">Lactamase_B domain-containing protein</fullName>
    </submittedName>
</protein>
<evidence type="ECO:0000256" key="1">
    <source>
        <dbReference type="SAM" id="MobiDB-lite"/>
    </source>
</evidence>
<feature type="region of interest" description="Disordered" evidence="1">
    <location>
        <begin position="286"/>
        <end position="335"/>
    </location>
</feature>
<dbReference type="Gene3D" id="3.60.15.10">
    <property type="entry name" value="Ribonuclease Z/Hydroxyacylglutathione hydrolase-like"/>
    <property type="match status" value="1"/>
</dbReference>
<sequence>MCTINEVSNDELFIPSIKNVSVITLVTGMLEKTSSINKCIGSVTLIKDNGYYIVVDSPSATDMISKEKMLKILAIQNISPKEVQMSITTHGHPDHFGQGLLFSNARHFFSNYEYTDNTYVTTDLSNNDSMKLTHHVEIWNTPGHTNQDISLIIRTSCCGTVAVVGDLFYNENDANGNIKNWIDDAWNPKLGMINRRKVICNANRIVPGHGPMFKVTDAMKKLYKCSKCTTCTNINVRCKICKPIIEKYLITTKIPTTTTEKPTTTTEIPKTTTTEPTTTTTISITTTTETTTTTTKIPTTTTTENPTTTTEIPTTTTTKIPTTTTETTTTTTTTETTNTMTTTLITTTIKSLINTENTISDVTVNHPIVTTSMTIPPCFDGLQLQYYAFTHPCLPCPTCQIYYPKKNDKSEFDFDEFISKYNFINKIKNTNNEKEINNDLPKFYYHNINNYLNSNQKLLQQPILYPEIKAYHTLGPFSKLSTNTINEKKKENVTISPLTTTSNQFPIPIQKAASNFMNYFRSHMTKEKSMENTAKSIVNDALNIIKVNQIDDMLSQKISLLPGVNKIKENKLI</sequence>